<dbReference type="Gene3D" id="1.20.120.450">
    <property type="entry name" value="dinb family like domain"/>
    <property type="match status" value="1"/>
</dbReference>
<dbReference type="InterPro" id="IPR024775">
    <property type="entry name" value="DinB-like"/>
</dbReference>
<comment type="caution">
    <text evidence="2">The sequence shown here is derived from an EMBL/GenBank/DDBJ whole genome shotgun (WGS) entry which is preliminary data.</text>
</comment>
<dbReference type="Proteomes" id="UP000289775">
    <property type="component" value="Unassembled WGS sequence"/>
</dbReference>
<dbReference type="InterPro" id="IPR034660">
    <property type="entry name" value="DinB/YfiT-like"/>
</dbReference>
<organism evidence="2 3">
    <name type="scientific">Flavobacterium beibuense</name>
    <dbReference type="NCBI Taxonomy" id="657326"/>
    <lineage>
        <taxon>Bacteria</taxon>
        <taxon>Pseudomonadati</taxon>
        <taxon>Bacteroidota</taxon>
        <taxon>Flavobacteriia</taxon>
        <taxon>Flavobacteriales</taxon>
        <taxon>Flavobacteriaceae</taxon>
        <taxon>Flavobacterium</taxon>
    </lineage>
</organism>
<proteinExistence type="predicted"/>
<protein>
    <submittedName>
        <fullName evidence="2">DinB_2 domain containing protein</fullName>
    </submittedName>
</protein>
<gene>
    <name evidence="2" type="ORF">NU09_2851</name>
</gene>
<evidence type="ECO:0000259" key="1">
    <source>
        <dbReference type="Pfam" id="PF12867"/>
    </source>
</evidence>
<keyword evidence="3" id="KW-1185">Reference proteome</keyword>
<dbReference type="RefSeq" id="WP_129751940.1">
    <property type="nucleotide sequence ID" value="NZ_JUIW01000010.1"/>
</dbReference>
<evidence type="ECO:0000313" key="3">
    <source>
        <dbReference type="Proteomes" id="UP000289775"/>
    </source>
</evidence>
<dbReference type="Pfam" id="PF12867">
    <property type="entry name" value="DinB_2"/>
    <property type="match status" value="1"/>
</dbReference>
<evidence type="ECO:0000313" key="2">
    <source>
        <dbReference type="EMBL" id="RYJ41477.1"/>
    </source>
</evidence>
<dbReference type="EMBL" id="JUIW01000010">
    <property type="protein sequence ID" value="RYJ41477.1"/>
    <property type="molecule type" value="Genomic_DNA"/>
</dbReference>
<dbReference type="AlphaFoldDB" id="A0A444W6I2"/>
<dbReference type="SUPFAM" id="SSF109854">
    <property type="entry name" value="DinB/YfiT-like putative metalloenzymes"/>
    <property type="match status" value="1"/>
</dbReference>
<reference evidence="2 3" key="1">
    <citation type="submission" date="2014-12" db="EMBL/GenBank/DDBJ databases">
        <title>Genome sequence of Flavobacterium beibuense RSKm HC5.</title>
        <authorList>
            <person name="Kim J.F."/>
            <person name="Song J.Y."/>
            <person name="Kwak M.-J."/>
            <person name="Lee S.-W."/>
        </authorList>
    </citation>
    <scope>NUCLEOTIDE SEQUENCE [LARGE SCALE GENOMIC DNA]</scope>
    <source>
        <strain evidence="2 3">RSKm HC5</strain>
    </source>
</reference>
<accession>A0A444W6I2</accession>
<feature type="domain" description="DinB-like" evidence="1">
    <location>
        <begin position="9"/>
        <end position="144"/>
    </location>
</feature>
<sequence>METTFKITRTSREIYAKWLEKYSLEQLNKIPQGFSNNLIWNIGHIVVSQQLLVYAGSYQPMMVSEEMLAKYRRGSKPEGDVTQQEVNEIKNLLFTTIEKTEDDYKKGLFTSYNERTSELGFLLSSTEMAIDFNNYHEAIHLGIMMQIKKFI</sequence>
<dbReference type="OrthoDB" id="4295522at2"/>
<name>A0A444W6I2_9FLAO</name>